<evidence type="ECO:0000256" key="4">
    <source>
        <dbReference type="ARBA" id="ARBA00022801"/>
    </source>
</evidence>
<dbReference type="GO" id="GO:0004222">
    <property type="term" value="F:metalloendopeptidase activity"/>
    <property type="evidence" value="ECO:0007669"/>
    <property type="project" value="InterPro"/>
</dbReference>
<dbReference type="PANTHER" id="PTHR43660:SF1">
    <property type="entry name" value="DIPEPTIDYL CARBOXYPEPTIDASE"/>
    <property type="match status" value="1"/>
</dbReference>
<evidence type="ECO:0000259" key="8">
    <source>
        <dbReference type="Pfam" id="PF01432"/>
    </source>
</evidence>
<keyword evidence="2 7" id="KW-0645">Protease</keyword>
<accession>A0A1W1ZC18</accession>
<dbReference type="InterPro" id="IPR045090">
    <property type="entry name" value="Pept_M3A_M3B"/>
</dbReference>
<keyword evidence="5 7" id="KW-0862">Zinc</keyword>
<evidence type="ECO:0000256" key="5">
    <source>
        <dbReference type="ARBA" id="ARBA00022833"/>
    </source>
</evidence>
<evidence type="ECO:0000256" key="7">
    <source>
        <dbReference type="RuleBase" id="RU003435"/>
    </source>
</evidence>
<dbReference type="Proteomes" id="UP000192393">
    <property type="component" value="Unassembled WGS sequence"/>
</dbReference>
<protein>
    <submittedName>
        <fullName evidence="9">Peptidyl-dipeptidase Dcp</fullName>
    </submittedName>
</protein>
<dbReference type="AlphaFoldDB" id="A0A1W1ZC18"/>
<keyword evidence="10" id="KW-1185">Reference proteome</keyword>
<dbReference type="GO" id="GO:0005829">
    <property type="term" value="C:cytosol"/>
    <property type="evidence" value="ECO:0007669"/>
    <property type="project" value="TreeGrafter"/>
</dbReference>
<evidence type="ECO:0000256" key="1">
    <source>
        <dbReference type="ARBA" id="ARBA00006040"/>
    </source>
</evidence>
<dbReference type="EMBL" id="FWXS01000002">
    <property type="protein sequence ID" value="SMC45761.1"/>
    <property type="molecule type" value="Genomic_DNA"/>
</dbReference>
<sequence length="697" mass="79653">MTACKKDASTDKSENPFFTEYETPYQVPPFDKIKNEHFEPAFIEGFKAQTEEINKIANETAEPTFENTIIAMENSGKLLKKTLTVFFNLTSSNTNDTLQALAQKNAPLLSKHNDDIYLNEKLFQRVKSVYENQDKFNLNPEQKKLLEEKYKKFVRSGANLNAEGKNKLRKLNEELSVLSVKFGDNLLSEINNYELVVDKKENLTGLPESLVESAANTAKEKGKEGKWIFTLQNASVMPFLQFADNRDLRKEIWTAYQNRGNNGNEFDNKELAIKQANLRNEKAKLLGYTNHAAYVLEESMAKTPEKAFDLLNQLWKPALENAKKEEAEIAALMKADGINDAVQPYDWRYYTEKLRKQKFDLEESEIKPYFAIDNVRDGVFMVTEKLYGLKFEQLTNLPIYHKDVTTWKVTEADGKEVGILYMDMHPRESKRGGAWMSSFREQKMENGKRILPVVTIVCNFTQPTADAPALLTYDETITFFHEFGHALHGLLSNVTYESLSGTNVSRDFVELPSQVMENWAADPEVLKMYAKHYKTGEIIPDALIQKLEKSGTFDQGFATTEYLAASLLDLDYHTQAGNITKSVTDFEKESMQKLGLISSIIPRYKSTYFQHIFAGGYSAGYYSYIWSGVLDTDAYSVFKSTSLFNQEKAQSFRKNILEKGNTEDAMELYKKFRGSEPSIEPLLKKRGLTVNQNNLKN</sequence>
<dbReference type="GO" id="GO:0046872">
    <property type="term" value="F:metal ion binding"/>
    <property type="evidence" value="ECO:0007669"/>
    <property type="project" value="UniProtKB-UniRule"/>
</dbReference>
<keyword evidence="4 7" id="KW-0378">Hydrolase</keyword>
<feature type="domain" description="Peptidase M3A/M3B catalytic" evidence="8">
    <location>
        <begin position="241"/>
        <end position="687"/>
    </location>
</feature>
<evidence type="ECO:0000313" key="10">
    <source>
        <dbReference type="Proteomes" id="UP000192393"/>
    </source>
</evidence>
<dbReference type="CDD" id="cd06456">
    <property type="entry name" value="M3A_DCP"/>
    <property type="match status" value="1"/>
</dbReference>
<reference evidence="9 10" key="1">
    <citation type="submission" date="2017-04" db="EMBL/GenBank/DDBJ databases">
        <authorList>
            <person name="Afonso C.L."/>
            <person name="Miller P.J."/>
            <person name="Scott M.A."/>
            <person name="Spackman E."/>
            <person name="Goraichik I."/>
            <person name="Dimitrov K.M."/>
            <person name="Suarez D.L."/>
            <person name="Swayne D.E."/>
        </authorList>
    </citation>
    <scope>NUCLEOTIDE SEQUENCE [LARGE SCALE GENOMIC DNA]</scope>
    <source>
        <strain evidence="9 10">CGMCC 1.12708</strain>
    </source>
</reference>
<evidence type="ECO:0000313" key="9">
    <source>
        <dbReference type="EMBL" id="SMC45761.1"/>
    </source>
</evidence>
<organism evidence="9 10">
    <name type="scientific">Moheibacter sediminis</name>
    <dbReference type="NCBI Taxonomy" id="1434700"/>
    <lineage>
        <taxon>Bacteria</taxon>
        <taxon>Pseudomonadati</taxon>
        <taxon>Bacteroidota</taxon>
        <taxon>Flavobacteriia</taxon>
        <taxon>Flavobacteriales</taxon>
        <taxon>Weeksellaceae</taxon>
        <taxon>Moheibacter</taxon>
    </lineage>
</organism>
<dbReference type="InterPro" id="IPR024077">
    <property type="entry name" value="Neurolysin/TOP_dom2"/>
</dbReference>
<proteinExistence type="inferred from homology"/>
<evidence type="ECO:0000256" key="6">
    <source>
        <dbReference type="ARBA" id="ARBA00023049"/>
    </source>
</evidence>
<dbReference type="InterPro" id="IPR024079">
    <property type="entry name" value="MetalloPept_cat_dom_sf"/>
</dbReference>
<dbReference type="FunFam" id="3.40.390.10:FF:000009">
    <property type="entry name" value="Oligopeptidase A"/>
    <property type="match status" value="1"/>
</dbReference>
<dbReference type="Gene3D" id="1.10.1370.40">
    <property type="match status" value="1"/>
</dbReference>
<evidence type="ECO:0000256" key="2">
    <source>
        <dbReference type="ARBA" id="ARBA00022670"/>
    </source>
</evidence>
<dbReference type="GO" id="GO:0004180">
    <property type="term" value="F:carboxypeptidase activity"/>
    <property type="evidence" value="ECO:0007669"/>
    <property type="project" value="TreeGrafter"/>
</dbReference>
<dbReference type="SUPFAM" id="SSF55486">
    <property type="entry name" value="Metalloproteases ('zincins'), catalytic domain"/>
    <property type="match status" value="1"/>
</dbReference>
<comment type="cofactor">
    <cofactor evidence="7">
        <name>Zn(2+)</name>
        <dbReference type="ChEBI" id="CHEBI:29105"/>
    </cofactor>
    <text evidence="7">Binds 1 zinc ion.</text>
</comment>
<evidence type="ECO:0000256" key="3">
    <source>
        <dbReference type="ARBA" id="ARBA00022723"/>
    </source>
</evidence>
<comment type="similarity">
    <text evidence="1 7">Belongs to the peptidase M3 family.</text>
</comment>
<dbReference type="GO" id="GO:0006508">
    <property type="term" value="P:proteolysis"/>
    <property type="evidence" value="ECO:0007669"/>
    <property type="project" value="UniProtKB-KW"/>
</dbReference>
<dbReference type="Pfam" id="PF01432">
    <property type="entry name" value="Peptidase_M3"/>
    <property type="match status" value="1"/>
</dbReference>
<keyword evidence="6 7" id="KW-0482">Metalloprotease</keyword>
<dbReference type="PANTHER" id="PTHR43660">
    <property type="entry name" value="DIPEPTIDYL CARBOXYPEPTIDASE"/>
    <property type="match status" value="1"/>
</dbReference>
<dbReference type="InterPro" id="IPR001567">
    <property type="entry name" value="Pept_M3A_M3B_dom"/>
</dbReference>
<keyword evidence="3 7" id="KW-0479">Metal-binding</keyword>
<dbReference type="Gene3D" id="3.40.390.10">
    <property type="entry name" value="Collagenase (Catalytic Domain)"/>
    <property type="match status" value="1"/>
</dbReference>
<dbReference type="Gene3D" id="1.10.1370.10">
    <property type="entry name" value="Neurolysin, domain 3"/>
    <property type="match status" value="1"/>
</dbReference>
<gene>
    <name evidence="9" type="ORF">SAMN06296427_102358</name>
</gene>
<name>A0A1W1ZC18_9FLAO</name>
<dbReference type="InterPro" id="IPR034005">
    <property type="entry name" value="M3A_DCP"/>
</dbReference>